<dbReference type="EMBL" id="QFXC01000013">
    <property type="protein sequence ID" value="RDH81490.1"/>
    <property type="molecule type" value="Genomic_DNA"/>
</dbReference>
<evidence type="ECO:0000313" key="3">
    <source>
        <dbReference type="Proteomes" id="UP000254266"/>
    </source>
</evidence>
<dbReference type="Gene3D" id="1.10.150.20">
    <property type="entry name" value="5' to 3' exonuclease, C-terminal subdomain"/>
    <property type="match status" value="1"/>
</dbReference>
<organism evidence="2 3">
    <name type="scientific">endosymbiont of Galathealinum brachiosum</name>
    <dbReference type="NCBI Taxonomy" id="2200906"/>
    <lineage>
        <taxon>Bacteria</taxon>
        <taxon>Pseudomonadati</taxon>
        <taxon>Pseudomonadota</taxon>
        <taxon>Gammaproteobacteria</taxon>
        <taxon>sulfur-oxidizing symbionts</taxon>
    </lineage>
</organism>
<dbReference type="Proteomes" id="UP000254266">
    <property type="component" value="Unassembled WGS sequence"/>
</dbReference>
<proteinExistence type="predicted"/>
<evidence type="ECO:0000313" key="2">
    <source>
        <dbReference type="EMBL" id="RDH81490.1"/>
    </source>
</evidence>
<feature type="domain" description="TfoX C-terminal" evidence="1">
    <location>
        <begin position="2"/>
        <end position="76"/>
    </location>
</feature>
<evidence type="ECO:0000259" key="1">
    <source>
        <dbReference type="Pfam" id="PF04994"/>
    </source>
</evidence>
<keyword evidence="3" id="KW-1185">Reference proteome</keyword>
<dbReference type="AlphaFoldDB" id="A0A370DA80"/>
<dbReference type="Pfam" id="PF04994">
    <property type="entry name" value="TfoX_C"/>
    <property type="match status" value="1"/>
</dbReference>
<sequence length="87" mass="9800">MNICDLKGLGPKSSAELLTIGISTVDEFKQADAFEMYRLLKEHNSNTSLNMLYALVGAQENINWQDIAKERKVEILMRLDDMGLAPK</sequence>
<dbReference type="InterPro" id="IPR047525">
    <property type="entry name" value="TfoX-like"/>
</dbReference>
<accession>A0A370DA80</accession>
<name>A0A370DA80_9GAMM</name>
<dbReference type="PANTHER" id="PTHR36121">
    <property type="entry name" value="PROTEIN SXY"/>
    <property type="match status" value="1"/>
</dbReference>
<gene>
    <name evidence="2" type="ORF">DIZ80_15535</name>
</gene>
<protein>
    <submittedName>
        <fullName evidence="2">Transcriptional regulator</fullName>
    </submittedName>
</protein>
<dbReference type="PANTHER" id="PTHR36121:SF1">
    <property type="entry name" value="PROTEIN SXY"/>
    <property type="match status" value="1"/>
</dbReference>
<comment type="caution">
    <text evidence="2">The sequence shown here is derived from an EMBL/GenBank/DDBJ whole genome shotgun (WGS) entry which is preliminary data.</text>
</comment>
<dbReference type="InterPro" id="IPR007077">
    <property type="entry name" value="TfoX_C"/>
</dbReference>
<reference evidence="2 3" key="1">
    <citation type="journal article" date="2018" name="ISME J.">
        <title>Endosymbiont genomes yield clues of tubeworm success.</title>
        <authorList>
            <person name="Li Y."/>
            <person name="Liles M.R."/>
            <person name="Halanych K.M."/>
        </authorList>
    </citation>
    <scope>NUCLEOTIDE SEQUENCE [LARGE SCALE GENOMIC DNA]</scope>
    <source>
        <strain evidence="2">A1464</strain>
    </source>
</reference>